<accession>A0A0F8YA87</accession>
<feature type="non-terminal residue" evidence="1">
    <location>
        <position position="1"/>
    </location>
</feature>
<name>A0A0F8YA87_9ZZZZ</name>
<protein>
    <submittedName>
        <fullName evidence="1">Uncharacterized protein</fullName>
    </submittedName>
</protein>
<gene>
    <name evidence="1" type="ORF">LCGC14_2844570</name>
</gene>
<sequence>HQQTLSYWLHAHRRPRGQRVQQINNHLSIMKEAKEAQTWSSILRRSYFDQQEIDAQILITAIKKILSSETIGSRDLAFISHILENSGVDRLYDNHSLLRNRLGWLLEASSKCPDFRPTKTKTMPFVDIGVSYTQPKALGYLKRVQTPLGRRWHVYDADISEIKRSFIGRLQANR</sequence>
<reference evidence="1" key="1">
    <citation type="journal article" date="2015" name="Nature">
        <title>Complex archaea that bridge the gap between prokaryotes and eukaryotes.</title>
        <authorList>
            <person name="Spang A."/>
            <person name="Saw J.H."/>
            <person name="Jorgensen S.L."/>
            <person name="Zaremba-Niedzwiedzka K."/>
            <person name="Martijn J."/>
            <person name="Lind A.E."/>
            <person name="van Eijk R."/>
            <person name="Schleper C."/>
            <person name="Guy L."/>
            <person name="Ettema T.J."/>
        </authorList>
    </citation>
    <scope>NUCLEOTIDE SEQUENCE</scope>
</reference>
<dbReference type="EMBL" id="LAZR01054533">
    <property type="protein sequence ID" value="KKK78337.1"/>
    <property type="molecule type" value="Genomic_DNA"/>
</dbReference>
<evidence type="ECO:0000313" key="1">
    <source>
        <dbReference type="EMBL" id="KKK78337.1"/>
    </source>
</evidence>
<dbReference type="AlphaFoldDB" id="A0A0F8YA87"/>
<comment type="caution">
    <text evidence="1">The sequence shown here is derived from an EMBL/GenBank/DDBJ whole genome shotgun (WGS) entry which is preliminary data.</text>
</comment>
<organism evidence="1">
    <name type="scientific">marine sediment metagenome</name>
    <dbReference type="NCBI Taxonomy" id="412755"/>
    <lineage>
        <taxon>unclassified sequences</taxon>
        <taxon>metagenomes</taxon>
        <taxon>ecological metagenomes</taxon>
    </lineage>
</organism>
<proteinExistence type="predicted"/>